<evidence type="ECO:0000313" key="3">
    <source>
        <dbReference type="Proteomes" id="UP000707451"/>
    </source>
</evidence>
<gene>
    <name evidence="2" type="ORF">KI688_009745</name>
</gene>
<feature type="signal peptide" evidence="1">
    <location>
        <begin position="1"/>
        <end position="22"/>
    </location>
</feature>
<keyword evidence="1" id="KW-0732">Signal</keyword>
<organism evidence="2 3">
    <name type="scientific">Linnemannia hyalina</name>
    <dbReference type="NCBI Taxonomy" id="64524"/>
    <lineage>
        <taxon>Eukaryota</taxon>
        <taxon>Fungi</taxon>
        <taxon>Fungi incertae sedis</taxon>
        <taxon>Mucoromycota</taxon>
        <taxon>Mortierellomycotina</taxon>
        <taxon>Mortierellomycetes</taxon>
        <taxon>Mortierellales</taxon>
        <taxon>Mortierellaceae</taxon>
        <taxon>Linnemannia</taxon>
    </lineage>
</organism>
<comment type="caution">
    <text evidence="2">The sequence shown here is derived from an EMBL/GenBank/DDBJ whole genome shotgun (WGS) entry which is preliminary data.</text>
</comment>
<dbReference type="EMBL" id="JAHRHY010000004">
    <property type="protein sequence ID" value="KAG9070408.1"/>
    <property type="molecule type" value="Genomic_DNA"/>
</dbReference>
<evidence type="ECO:0008006" key="4">
    <source>
        <dbReference type="Google" id="ProtNLM"/>
    </source>
</evidence>
<feature type="chain" id="PRO_5040285458" description="Secreted protein" evidence="1">
    <location>
        <begin position="23"/>
        <end position="84"/>
    </location>
</feature>
<protein>
    <recommendedName>
        <fullName evidence="4">Secreted protein</fullName>
    </recommendedName>
</protein>
<evidence type="ECO:0000256" key="1">
    <source>
        <dbReference type="SAM" id="SignalP"/>
    </source>
</evidence>
<evidence type="ECO:0000313" key="2">
    <source>
        <dbReference type="EMBL" id="KAG9070408.1"/>
    </source>
</evidence>
<proteinExistence type="predicted"/>
<dbReference type="Proteomes" id="UP000707451">
    <property type="component" value="Unassembled WGS sequence"/>
</dbReference>
<name>A0A9P7Y223_9FUNG</name>
<keyword evidence="3" id="KW-1185">Reference proteome</keyword>
<dbReference type="AlphaFoldDB" id="A0A9P7Y223"/>
<accession>A0A9P7Y223</accession>
<sequence>MDFVGCFRVSLILSMVVPLASGVGFAEKMKSSMRTCLEFALILSTEMEKRDGAVFIDRFEDREELIDLAASIPATSLTPVKVKD</sequence>
<reference evidence="2" key="1">
    <citation type="submission" date="2021-06" db="EMBL/GenBank/DDBJ databases">
        <title>Genome Sequence of Mortierella hyaline Strain SCG-10, a Cold-Adapted, Nitrate-Reducing Fungus Isolated from Soil in Minnesota, USA.</title>
        <authorList>
            <person name="Aldossari N."/>
        </authorList>
    </citation>
    <scope>NUCLEOTIDE SEQUENCE</scope>
    <source>
        <strain evidence="2">SCG-10</strain>
    </source>
</reference>